<dbReference type="PIRSF" id="PIRSF008546">
    <property type="entry name" value="UCP008546"/>
    <property type="match status" value="1"/>
</dbReference>
<dbReference type="EMBL" id="CP059732">
    <property type="protein sequence ID" value="QMW02714.1"/>
    <property type="molecule type" value="Genomic_DNA"/>
</dbReference>
<gene>
    <name evidence="1" type="ORF">H3H32_33240</name>
</gene>
<dbReference type="Gene3D" id="1.25.40.380">
    <property type="entry name" value="Protein of unknown function DUF1810"/>
    <property type="match status" value="1"/>
</dbReference>
<sequence>MKADHKLQRFLDAQYSSYAKALAEIISGRKQTHWMWYIFPQIDGLGLSETARFYAIKDLQEARDYLEHPVLGKRLIEIANAMLQLNGKSANQILGSPDDLKLHSSMTLFSLLDKADPVFQAVLLKYFNGVPDQRTLSIVKDMTTSAT</sequence>
<dbReference type="RefSeq" id="WP_182460010.1">
    <property type="nucleotide sequence ID" value="NZ_CP059732.1"/>
</dbReference>
<dbReference type="KEGG" id="sfol:H3H32_33240"/>
<accession>A0A7G5GV22</accession>
<dbReference type="Proteomes" id="UP000515369">
    <property type="component" value="Chromosome"/>
</dbReference>
<keyword evidence="2" id="KW-1185">Reference proteome</keyword>
<evidence type="ECO:0000313" key="1">
    <source>
        <dbReference type="EMBL" id="QMW02714.1"/>
    </source>
</evidence>
<proteinExistence type="predicted"/>
<dbReference type="InterPro" id="IPR036287">
    <property type="entry name" value="Rv1873-like_sf"/>
</dbReference>
<name>A0A7G5GV22_9BACT</name>
<reference evidence="1 2" key="1">
    <citation type="submission" date="2020-07" db="EMBL/GenBank/DDBJ databases">
        <title>Spirosoma foliorum sp. nov., isolated from the leaves on the Nejang mountain Korea, Republic of.</title>
        <authorList>
            <person name="Ho H."/>
            <person name="Lee Y.-J."/>
            <person name="Nurcahyanto D.-A."/>
            <person name="Kim S.-G."/>
        </authorList>
    </citation>
    <scope>NUCLEOTIDE SEQUENCE [LARGE SCALE GENOMIC DNA]</scope>
    <source>
        <strain evidence="1 2">PL0136</strain>
    </source>
</reference>
<protein>
    <submittedName>
        <fullName evidence="1">DUF1810 domain-containing protein</fullName>
    </submittedName>
</protein>
<organism evidence="1 2">
    <name type="scientific">Spirosoma foliorum</name>
    <dbReference type="NCBI Taxonomy" id="2710596"/>
    <lineage>
        <taxon>Bacteria</taxon>
        <taxon>Pseudomonadati</taxon>
        <taxon>Bacteroidota</taxon>
        <taxon>Cytophagia</taxon>
        <taxon>Cytophagales</taxon>
        <taxon>Cytophagaceae</taxon>
        <taxon>Spirosoma</taxon>
    </lineage>
</organism>
<dbReference type="SUPFAM" id="SSF140736">
    <property type="entry name" value="Rv1873-like"/>
    <property type="match status" value="1"/>
</dbReference>
<dbReference type="Pfam" id="PF08837">
    <property type="entry name" value="DUF1810"/>
    <property type="match status" value="1"/>
</dbReference>
<dbReference type="AlphaFoldDB" id="A0A7G5GV22"/>
<dbReference type="InterPro" id="IPR014937">
    <property type="entry name" value="DUF1810"/>
</dbReference>
<evidence type="ECO:0000313" key="2">
    <source>
        <dbReference type="Proteomes" id="UP000515369"/>
    </source>
</evidence>